<proteinExistence type="predicted"/>
<sequence>MQISKEGEKFLIDTKVYLTTKGMKEEDVDAFLEDAELHLIEGEKRGKNVEDIFGDSPKEYANQLVKEMQVDYKRNLGWLATAVMSILCYWTIPDLLFRNLNEPYTISLIGLIGYPVILLLMIMGGVLFLRGASFQRSMLKKGLLLFGAVILTYLPILIMFLKGWYSLPLYELPQLGRYLIGGVMLLITTIVNVRSLGWIGLLVLGIPIFMIFMVEQIVRVYF</sequence>
<dbReference type="Proteomes" id="UP000325411">
    <property type="component" value="Unassembled WGS sequence"/>
</dbReference>
<name>A0A5M9GK88_9BACI</name>
<feature type="transmembrane region" description="Helical" evidence="1">
    <location>
        <begin position="175"/>
        <end position="191"/>
    </location>
</feature>
<dbReference type="EMBL" id="VXCE01000023">
    <property type="protein sequence ID" value="KAA8475083.1"/>
    <property type="molecule type" value="Genomic_DNA"/>
</dbReference>
<keyword evidence="8" id="KW-1185">Reference proteome</keyword>
<dbReference type="Pfam" id="PF08006">
    <property type="entry name" value="HAAS_TM"/>
    <property type="match status" value="1"/>
</dbReference>
<gene>
    <name evidence="5" type="ORF">BACERE00174_04013</name>
    <name evidence="3" type="ORF">FYW06_22715</name>
    <name evidence="4" type="ORF">P6U22_21515</name>
</gene>
<dbReference type="NCBIfam" id="NF005808">
    <property type="entry name" value="PRK07668.1"/>
    <property type="match status" value="1"/>
</dbReference>
<feature type="domain" description="HAAS transmembrane region" evidence="2">
    <location>
        <begin position="89"/>
        <end position="206"/>
    </location>
</feature>
<reference evidence="3 7" key="2">
    <citation type="submission" date="2019-09" db="EMBL/GenBank/DDBJ databases">
        <authorList>
            <person name="Geng P."/>
            <person name="Wan X."/>
            <person name="Zhou G."/>
            <person name="Yuan Z."/>
            <person name="Hu X."/>
        </authorList>
    </citation>
    <scope>NUCLEOTIDE SEQUENCE [LARGE SCALE GENOMIC DNA]</scope>
    <source>
        <strain evidence="3 7">EFR-4</strain>
    </source>
</reference>
<evidence type="ECO:0000313" key="5">
    <source>
        <dbReference type="EMBL" id="SME22022.1"/>
    </source>
</evidence>
<reference evidence="5 6" key="1">
    <citation type="submission" date="2017-04" db="EMBL/GenBank/DDBJ databases">
        <authorList>
            <person name="Criscuolo A."/>
        </authorList>
    </citation>
    <scope>NUCLEOTIDE SEQUENCE [LARGE SCALE GENOMIC DNA]</scope>
    <source>
        <strain evidence="5">16-00174</strain>
    </source>
</reference>
<feature type="transmembrane region" description="Helical" evidence="1">
    <location>
        <begin position="76"/>
        <end position="92"/>
    </location>
</feature>
<dbReference type="Proteomes" id="UP000194422">
    <property type="component" value="Unassembled WGS sequence"/>
</dbReference>
<evidence type="ECO:0000313" key="8">
    <source>
        <dbReference type="Proteomes" id="UP001221338"/>
    </source>
</evidence>
<protein>
    <submittedName>
        <fullName evidence="3">DUF1129 domain-containing protein</fullName>
    </submittedName>
</protein>
<dbReference type="AlphaFoldDB" id="A0A5M9GK88"/>
<accession>A0A5M9GK88</accession>
<evidence type="ECO:0000256" key="1">
    <source>
        <dbReference type="SAM" id="Phobius"/>
    </source>
</evidence>
<evidence type="ECO:0000313" key="6">
    <source>
        <dbReference type="Proteomes" id="UP000194422"/>
    </source>
</evidence>
<dbReference type="InterPro" id="IPR012963">
    <property type="entry name" value="HAAS_TM"/>
</dbReference>
<dbReference type="PANTHER" id="PTHR41307:SF1">
    <property type="entry name" value="MEMBRANE PROTEIN"/>
    <property type="match status" value="1"/>
</dbReference>
<evidence type="ECO:0000313" key="4">
    <source>
        <dbReference type="EMBL" id="MDG0943725.1"/>
    </source>
</evidence>
<evidence type="ECO:0000313" key="7">
    <source>
        <dbReference type="Proteomes" id="UP000325411"/>
    </source>
</evidence>
<dbReference type="PANTHER" id="PTHR41307">
    <property type="entry name" value="MEMBRANE PROTEIN-RELATED"/>
    <property type="match status" value="1"/>
</dbReference>
<dbReference type="RefSeq" id="WP_001167281.1">
    <property type="nucleotide sequence ID" value="NZ_CP040880.1"/>
</dbReference>
<feature type="transmembrane region" description="Helical" evidence="1">
    <location>
        <begin position="104"/>
        <end position="130"/>
    </location>
</feature>
<organism evidence="3 7">
    <name type="scientific">Bacillus paranthracis</name>
    <dbReference type="NCBI Taxonomy" id="2026186"/>
    <lineage>
        <taxon>Bacteria</taxon>
        <taxon>Bacillati</taxon>
        <taxon>Bacillota</taxon>
        <taxon>Bacilli</taxon>
        <taxon>Bacillales</taxon>
        <taxon>Bacillaceae</taxon>
        <taxon>Bacillus</taxon>
        <taxon>Bacillus cereus group</taxon>
    </lineage>
</organism>
<keyword evidence="1" id="KW-0812">Transmembrane</keyword>
<evidence type="ECO:0000313" key="3">
    <source>
        <dbReference type="EMBL" id="KAA8475083.1"/>
    </source>
</evidence>
<feature type="transmembrane region" description="Helical" evidence="1">
    <location>
        <begin position="142"/>
        <end position="163"/>
    </location>
</feature>
<dbReference type="SUPFAM" id="SSF158560">
    <property type="entry name" value="BH3980-like"/>
    <property type="match status" value="1"/>
</dbReference>
<comment type="caution">
    <text evidence="3">The sequence shown here is derived from an EMBL/GenBank/DDBJ whole genome shotgun (WGS) entry which is preliminary data.</text>
</comment>
<dbReference type="Proteomes" id="UP001221338">
    <property type="component" value="Unassembled WGS sequence"/>
</dbReference>
<evidence type="ECO:0000259" key="2">
    <source>
        <dbReference type="Pfam" id="PF08006"/>
    </source>
</evidence>
<keyword evidence="1" id="KW-0472">Membrane</keyword>
<dbReference type="EMBL" id="JARPRV010000016">
    <property type="protein sequence ID" value="MDG0943725.1"/>
    <property type="molecule type" value="Genomic_DNA"/>
</dbReference>
<keyword evidence="1" id="KW-1133">Transmembrane helix</keyword>
<feature type="transmembrane region" description="Helical" evidence="1">
    <location>
        <begin position="198"/>
        <end position="218"/>
    </location>
</feature>
<dbReference type="EMBL" id="FWYW01000085">
    <property type="protein sequence ID" value="SME22022.1"/>
    <property type="molecule type" value="Genomic_DNA"/>
</dbReference>
<reference evidence="4 8" key="3">
    <citation type="submission" date="2023-03" db="EMBL/GenBank/DDBJ databases">
        <title>Genetic diversity of Bacillus cereus sensu lato isolates from Slovenia.</title>
        <authorList>
            <person name="Abdelli M."/>
        </authorList>
    </citation>
    <scope>NUCLEOTIDE SEQUENCE [LARGE SCALE GENOMIC DNA]</scope>
    <source>
        <strain evidence="4 8">SIBC61B</strain>
    </source>
</reference>